<dbReference type="InterPro" id="IPR036013">
    <property type="entry name" value="Band_7/SPFH_dom_sf"/>
</dbReference>
<proteinExistence type="inferred from homology"/>
<dbReference type="SMART" id="SM00244">
    <property type="entry name" value="PHB"/>
    <property type="match status" value="1"/>
</dbReference>
<dbReference type="Gene3D" id="3.30.479.30">
    <property type="entry name" value="Band 7 domain"/>
    <property type="match status" value="1"/>
</dbReference>
<dbReference type="CDD" id="cd03405">
    <property type="entry name" value="SPFH_HflC"/>
    <property type="match status" value="1"/>
</dbReference>
<gene>
    <name evidence="8" type="primary">hflC</name>
    <name evidence="8" type="ORF">DCO16_06740</name>
</gene>
<keyword evidence="3" id="KW-0812">Transmembrane</keyword>
<dbReference type="Proteomes" id="UP000500806">
    <property type="component" value="Chromosome"/>
</dbReference>
<evidence type="ECO:0000256" key="2">
    <source>
        <dbReference type="ARBA" id="ARBA00007862"/>
    </source>
</evidence>
<accession>A0A6M9PV38</accession>
<dbReference type="GO" id="GO:0016020">
    <property type="term" value="C:membrane"/>
    <property type="evidence" value="ECO:0007669"/>
    <property type="project" value="UniProtKB-SubCell"/>
</dbReference>
<dbReference type="GO" id="GO:0008233">
    <property type="term" value="F:peptidase activity"/>
    <property type="evidence" value="ECO:0007669"/>
    <property type="project" value="UniProtKB-KW"/>
</dbReference>
<evidence type="ECO:0000313" key="9">
    <source>
        <dbReference type="Proteomes" id="UP000500806"/>
    </source>
</evidence>
<evidence type="ECO:0000313" key="8">
    <source>
        <dbReference type="EMBL" id="QKM62777.1"/>
    </source>
</evidence>
<name>A0A6M9PV38_9BURK</name>
<evidence type="ECO:0000256" key="1">
    <source>
        <dbReference type="ARBA" id="ARBA00004167"/>
    </source>
</evidence>
<keyword evidence="4" id="KW-1133">Transmembrane helix</keyword>
<evidence type="ECO:0000256" key="3">
    <source>
        <dbReference type="ARBA" id="ARBA00022692"/>
    </source>
</evidence>
<dbReference type="EMBL" id="CP028941">
    <property type="protein sequence ID" value="QKM62777.1"/>
    <property type="molecule type" value="Genomic_DNA"/>
</dbReference>
<evidence type="ECO:0000256" key="5">
    <source>
        <dbReference type="ARBA" id="ARBA00023136"/>
    </source>
</evidence>
<dbReference type="PANTHER" id="PTHR42911">
    <property type="entry name" value="MODULATOR OF FTSH PROTEASE HFLC"/>
    <property type="match status" value="1"/>
</dbReference>
<dbReference type="NCBIfam" id="TIGR01932">
    <property type="entry name" value="hflC"/>
    <property type="match status" value="1"/>
</dbReference>
<keyword evidence="9" id="KW-1185">Reference proteome</keyword>
<evidence type="ECO:0000256" key="4">
    <source>
        <dbReference type="ARBA" id="ARBA00022989"/>
    </source>
</evidence>
<keyword evidence="5" id="KW-0472">Membrane</keyword>
<keyword evidence="8" id="KW-0378">Hydrolase</keyword>
<dbReference type="SUPFAM" id="SSF117892">
    <property type="entry name" value="Band 7/SPFH domain"/>
    <property type="match status" value="1"/>
</dbReference>
<sequence>MNPNRLLAAIAGLIALAYVLSSSIFILDQRKFAVVFAFGQIVRVIEQPGLQVKLPAPFENIRFFDRRILTIDTPEAERFITAEKKNLLVDSYVKWRIVDPRKFFVSFKGDERLAQDRLSQLIRSALNEEFTKRTVREIISEQREEVMQGIRKKVAADAADIGVEIVDVRLKRVDLLAEISDSVYRRMEAERKQVANELRSTGAAESDKTRANAERQRDTILAEAYRDAQKIKGAGDAKATALYAEAFGRDAQFAQFYQSLQAYRSSFKDKKDVMVIEPNNEFFKFLNKKN</sequence>
<reference evidence="8 9" key="1">
    <citation type="submission" date="2018-04" db="EMBL/GenBank/DDBJ databases">
        <title>Polynucleobacter sp. LimPoW16 genome.</title>
        <authorList>
            <person name="Hahn M.W."/>
        </authorList>
    </citation>
    <scope>NUCLEOTIDE SEQUENCE [LARGE SCALE GENOMIC DNA]</scope>
    <source>
        <strain evidence="8 9">LimPoW16</strain>
    </source>
</reference>
<dbReference type="PANTHER" id="PTHR42911:SF1">
    <property type="entry name" value="MODULATOR OF FTSH PROTEASE HFLC"/>
    <property type="match status" value="1"/>
</dbReference>
<organism evidence="8 9">
    <name type="scientific">Polynucleobacter antarcticus</name>
    <dbReference type="NCBI Taxonomy" id="1743162"/>
    <lineage>
        <taxon>Bacteria</taxon>
        <taxon>Pseudomonadati</taxon>
        <taxon>Pseudomonadota</taxon>
        <taxon>Betaproteobacteria</taxon>
        <taxon>Burkholderiales</taxon>
        <taxon>Burkholderiaceae</taxon>
        <taxon>Polynucleobacter</taxon>
    </lineage>
</organism>
<comment type="function">
    <text evidence="6">HflC and HflK could regulate a protease.</text>
</comment>
<comment type="similarity">
    <text evidence="2 6">Belongs to the band 7/mec-2 family. HflC subfamily.</text>
</comment>
<dbReference type="InterPro" id="IPR010200">
    <property type="entry name" value="HflC"/>
</dbReference>
<evidence type="ECO:0000259" key="7">
    <source>
        <dbReference type="SMART" id="SM00244"/>
    </source>
</evidence>
<dbReference type="RefSeq" id="WP_173942940.1">
    <property type="nucleotide sequence ID" value="NZ_CBCSCD010000001.1"/>
</dbReference>
<dbReference type="GO" id="GO:0006508">
    <property type="term" value="P:proteolysis"/>
    <property type="evidence" value="ECO:0007669"/>
    <property type="project" value="UniProtKB-KW"/>
</dbReference>
<dbReference type="InterPro" id="IPR001107">
    <property type="entry name" value="Band_7"/>
</dbReference>
<feature type="domain" description="Band 7" evidence="7">
    <location>
        <begin position="22"/>
        <end position="187"/>
    </location>
</feature>
<dbReference type="AlphaFoldDB" id="A0A6M9PV38"/>
<dbReference type="KEGG" id="pani:DCO16_06740"/>
<dbReference type="PIRSF" id="PIRSF005651">
    <property type="entry name" value="HflC"/>
    <property type="match status" value="1"/>
</dbReference>
<keyword evidence="8" id="KW-0645">Protease</keyword>
<dbReference type="Pfam" id="PF01145">
    <property type="entry name" value="Band_7"/>
    <property type="match status" value="1"/>
</dbReference>
<evidence type="ECO:0000256" key="6">
    <source>
        <dbReference type="PIRNR" id="PIRNR005651"/>
    </source>
</evidence>
<comment type="subcellular location">
    <subcellularLocation>
        <location evidence="1">Membrane</location>
        <topology evidence="1">Single-pass membrane protein</topology>
    </subcellularLocation>
</comment>
<protein>
    <recommendedName>
        <fullName evidence="6">Protein HflC</fullName>
    </recommendedName>
</protein>